<keyword evidence="4 5" id="KW-0472">Membrane</keyword>
<evidence type="ECO:0000313" key="7">
    <source>
        <dbReference type="EMBL" id="RZD14109.1"/>
    </source>
</evidence>
<dbReference type="EMBL" id="SGBD01000004">
    <property type="protein sequence ID" value="RZD14109.1"/>
    <property type="molecule type" value="Genomic_DNA"/>
</dbReference>
<keyword evidence="3 5" id="KW-1133">Transmembrane helix</keyword>
<evidence type="ECO:0000256" key="1">
    <source>
        <dbReference type="ARBA" id="ARBA00022475"/>
    </source>
</evidence>
<accession>A0A519BA04</accession>
<protein>
    <submittedName>
        <fullName evidence="7">LapA family protein</fullName>
    </submittedName>
</protein>
<proteinExistence type="predicted"/>
<evidence type="ECO:0000256" key="3">
    <source>
        <dbReference type="ARBA" id="ARBA00022989"/>
    </source>
</evidence>
<gene>
    <name evidence="7" type="ORF">EVJ47_07695</name>
</gene>
<dbReference type="PANTHER" id="PTHR41335:SF1">
    <property type="entry name" value="MEMBRANE PROTEIN"/>
    <property type="match status" value="1"/>
</dbReference>
<dbReference type="AlphaFoldDB" id="A0A519BA04"/>
<dbReference type="InterPro" id="IPR010445">
    <property type="entry name" value="LapA_dom"/>
</dbReference>
<keyword evidence="2 5" id="KW-0812">Transmembrane</keyword>
<dbReference type="GO" id="GO:0005886">
    <property type="term" value="C:plasma membrane"/>
    <property type="evidence" value="ECO:0007669"/>
    <property type="project" value="InterPro"/>
</dbReference>
<evidence type="ECO:0000313" key="8">
    <source>
        <dbReference type="Proteomes" id="UP000320813"/>
    </source>
</evidence>
<comment type="caution">
    <text evidence="7">The sequence shown here is derived from an EMBL/GenBank/DDBJ whole genome shotgun (WGS) entry which is preliminary data.</text>
</comment>
<name>A0A519BA04_9DELT</name>
<sequence>MIKIINLILFIIFVAVVLVFTAENPERVSVKFLGFESIKLPISVIVFSSVIVGILIALIYHFYAVYKIKKEQKSENSEKKINGSAN</sequence>
<evidence type="ECO:0000256" key="4">
    <source>
        <dbReference type="ARBA" id="ARBA00023136"/>
    </source>
</evidence>
<feature type="domain" description="Lipopolysaccharide assembly protein A" evidence="6">
    <location>
        <begin position="23"/>
        <end position="80"/>
    </location>
</feature>
<evidence type="ECO:0000259" key="6">
    <source>
        <dbReference type="Pfam" id="PF06305"/>
    </source>
</evidence>
<evidence type="ECO:0000256" key="2">
    <source>
        <dbReference type="ARBA" id="ARBA00022692"/>
    </source>
</evidence>
<dbReference type="Pfam" id="PF06305">
    <property type="entry name" value="LapA_dom"/>
    <property type="match status" value="1"/>
</dbReference>
<reference evidence="7 8" key="1">
    <citation type="submission" date="2019-01" db="EMBL/GenBank/DDBJ databases">
        <title>Insights into ecological role of a new deltaproteobacterial order Candidatus Sinidesulfobacterales (Sva0485) by metagenomics and metatranscriptomics.</title>
        <authorList>
            <person name="Tan S."/>
            <person name="Liu J."/>
            <person name="Fang Y."/>
            <person name="Hedlund B.P."/>
            <person name="Lian Z.H."/>
            <person name="Huang L.Y."/>
            <person name="Li J.T."/>
            <person name="Huang L.N."/>
            <person name="Li W.J."/>
            <person name="Jiang H.C."/>
            <person name="Dong H.L."/>
            <person name="Shu W.S."/>
        </authorList>
    </citation>
    <scope>NUCLEOTIDE SEQUENCE [LARGE SCALE GENOMIC DNA]</scope>
    <source>
        <strain evidence="7">AP3</strain>
    </source>
</reference>
<dbReference type="PANTHER" id="PTHR41335">
    <property type="entry name" value="MEMBRANE PROTEIN-RELATED"/>
    <property type="match status" value="1"/>
</dbReference>
<keyword evidence="1" id="KW-1003">Cell membrane</keyword>
<organism evidence="7 8">
    <name type="scientific">Candidatus Acidulodesulfobacterium ferriphilum</name>
    <dbReference type="NCBI Taxonomy" id="2597223"/>
    <lineage>
        <taxon>Bacteria</taxon>
        <taxon>Deltaproteobacteria</taxon>
        <taxon>Candidatus Acidulodesulfobacterales</taxon>
        <taxon>Candidatus Acidulodesulfobacterium</taxon>
    </lineage>
</organism>
<dbReference type="Proteomes" id="UP000320813">
    <property type="component" value="Unassembled WGS sequence"/>
</dbReference>
<evidence type="ECO:0000256" key="5">
    <source>
        <dbReference type="SAM" id="Phobius"/>
    </source>
</evidence>
<feature type="transmembrane region" description="Helical" evidence="5">
    <location>
        <begin position="45"/>
        <end position="66"/>
    </location>
</feature>